<gene>
    <name evidence="2" type="ORF">CYLTODRAFT_424259</name>
</gene>
<keyword evidence="3" id="KW-1185">Reference proteome</keyword>
<feature type="region of interest" description="Disordered" evidence="1">
    <location>
        <begin position="203"/>
        <end position="299"/>
    </location>
</feature>
<name>A0A0D7B7M0_9AGAR</name>
<evidence type="ECO:0000313" key="3">
    <source>
        <dbReference type="Proteomes" id="UP000054007"/>
    </source>
</evidence>
<protein>
    <submittedName>
        <fullName evidence="2">Uncharacterized protein</fullName>
    </submittedName>
</protein>
<dbReference type="AlphaFoldDB" id="A0A0D7B7M0"/>
<sequence>MSMLYTEACISFSLSFPNASAEHLVEPNDLLDFRSHEGAAGMNIGEMLETMDQPINLLHLTSELVIEAFAFSDLAFRPAPNAIALLQELYEHNVKRPISERRRFDEVPELQQNCEYTLQILPELQRDIFLKHPVTGAVTIHQHPYGDMPRFRLLTAHPSLVSVASARQITQLPSGIWRYDPLAILARLRQNIVWPPRQQATSATKKIIHCPTTPPSRKRKVHHQALDSSLPLKRARKTSIATNHPYAAKASSSSPISSPELRTNRKRKTDSWSDAPVTPPARRVRTRLARATQPPPVAGKATAQLARTCRPVRGAKTQAVARMAGVV</sequence>
<reference evidence="2 3" key="1">
    <citation type="journal article" date="2015" name="Fungal Genet. Biol.">
        <title>Evolution of novel wood decay mechanisms in Agaricales revealed by the genome sequences of Fistulina hepatica and Cylindrobasidium torrendii.</title>
        <authorList>
            <person name="Floudas D."/>
            <person name="Held B.W."/>
            <person name="Riley R."/>
            <person name="Nagy L.G."/>
            <person name="Koehler G."/>
            <person name="Ransdell A.S."/>
            <person name="Younus H."/>
            <person name="Chow J."/>
            <person name="Chiniquy J."/>
            <person name="Lipzen A."/>
            <person name="Tritt A."/>
            <person name="Sun H."/>
            <person name="Haridas S."/>
            <person name="LaButti K."/>
            <person name="Ohm R.A."/>
            <person name="Kues U."/>
            <person name="Blanchette R.A."/>
            <person name="Grigoriev I.V."/>
            <person name="Minto R.E."/>
            <person name="Hibbett D.S."/>
        </authorList>
    </citation>
    <scope>NUCLEOTIDE SEQUENCE [LARGE SCALE GENOMIC DNA]</scope>
    <source>
        <strain evidence="2 3">FP15055 ss-10</strain>
    </source>
</reference>
<organism evidence="2 3">
    <name type="scientific">Cylindrobasidium torrendii FP15055 ss-10</name>
    <dbReference type="NCBI Taxonomy" id="1314674"/>
    <lineage>
        <taxon>Eukaryota</taxon>
        <taxon>Fungi</taxon>
        <taxon>Dikarya</taxon>
        <taxon>Basidiomycota</taxon>
        <taxon>Agaricomycotina</taxon>
        <taxon>Agaricomycetes</taxon>
        <taxon>Agaricomycetidae</taxon>
        <taxon>Agaricales</taxon>
        <taxon>Marasmiineae</taxon>
        <taxon>Physalacriaceae</taxon>
        <taxon>Cylindrobasidium</taxon>
    </lineage>
</organism>
<dbReference type="EMBL" id="KN880586">
    <property type="protein sequence ID" value="KIY65541.1"/>
    <property type="molecule type" value="Genomic_DNA"/>
</dbReference>
<evidence type="ECO:0000256" key="1">
    <source>
        <dbReference type="SAM" id="MobiDB-lite"/>
    </source>
</evidence>
<dbReference type="Proteomes" id="UP000054007">
    <property type="component" value="Unassembled WGS sequence"/>
</dbReference>
<proteinExistence type="predicted"/>
<dbReference type="OrthoDB" id="2962802at2759"/>
<evidence type="ECO:0000313" key="2">
    <source>
        <dbReference type="EMBL" id="KIY65541.1"/>
    </source>
</evidence>
<accession>A0A0D7B7M0</accession>